<evidence type="ECO:0000313" key="2">
    <source>
        <dbReference type="EMBL" id="NUB44923.1"/>
    </source>
</evidence>
<accession>A0A8X8GZU6</accession>
<evidence type="ECO:0000313" key="3">
    <source>
        <dbReference type="Proteomes" id="UP000484076"/>
    </source>
</evidence>
<dbReference type="Pfam" id="PF05193">
    <property type="entry name" value="Peptidase_M16_C"/>
    <property type="match status" value="1"/>
</dbReference>
<dbReference type="InterPro" id="IPR007863">
    <property type="entry name" value="Peptidase_M16_C"/>
</dbReference>
<protein>
    <submittedName>
        <fullName evidence="2">Insulinase family protein</fullName>
    </submittedName>
</protein>
<name>A0A8X8GZU6_9RHOB</name>
<proteinExistence type="predicted"/>
<dbReference type="InterPro" id="IPR050361">
    <property type="entry name" value="MPP/UQCRC_Complex"/>
</dbReference>
<comment type="caution">
    <text evidence="2">The sequence shown here is derived from an EMBL/GenBank/DDBJ whole genome shotgun (WGS) entry which is preliminary data.</text>
</comment>
<dbReference type="SUPFAM" id="SSF63411">
    <property type="entry name" value="LuxS/MPP-like metallohydrolase"/>
    <property type="match status" value="2"/>
</dbReference>
<dbReference type="GO" id="GO:0046872">
    <property type="term" value="F:metal ion binding"/>
    <property type="evidence" value="ECO:0007669"/>
    <property type="project" value="InterPro"/>
</dbReference>
<keyword evidence="3" id="KW-1185">Reference proteome</keyword>
<sequence length="435" mass="45935">MMIRLALALILFALPLRAEIAIKEVVSPGGITAWLVEEHGIPFTALEIRFKGGTSLDAPGKRGAVNLMTGLIEEGAGDLDAQGFAAARDGLAASYRFRAGIDSLSVSAQFLTENRDQAVDLLRLALVEPRFDADAVERVRGQVLSGLRSDAKDPAVLAANAFDAAAFGDHPYGSSGDGTLESVAALTRDDIIAANTGALARDRIYVSAVGDITAEDLGALLDHLLGDLPATGAPMPGRAGWALAGGVTVQDFPTPQSVIRFGHEGITRDDPDFFAAYILNEVLGGGRFGARLMTEVREKRGLTYGVSTYLAPMDHAEMFLGQFASANEKAAEAVAVVQAEWARMAAEGITAEELASTKTFLTGSYPLRFDGNGPIADILVGMQMQGLPIDYAATRNEKIEAVTLDDVARVAKRLLRPDDLHFVVVGQPVGLASDG</sequence>
<dbReference type="RefSeq" id="WP_174539787.1">
    <property type="nucleotide sequence ID" value="NZ_WHUT02000006.1"/>
</dbReference>
<dbReference type="PANTHER" id="PTHR11851:SF224">
    <property type="entry name" value="PROCESSING PROTEASE"/>
    <property type="match status" value="1"/>
</dbReference>
<feature type="domain" description="Peptidase M16 C-terminal" evidence="1">
    <location>
        <begin position="186"/>
        <end position="359"/>
    </location>
</feature>
<dbReference type="Gene3D" id="3.30.830.10">
    <property type="entry name" value="Metalloenzyme, LuxS/M16 peptidase-like"/>
    <property type="match status" value="2"/>
</dbReference>
<dbReference type="InterPro" id="IPR011249">
    <property type="entry name" value="Metalloenz_LuxS/M16"/>
</dbReference>
<dbReference type="Proteomes" id="UP000484076">
    <property type="component" value="Unassembled WGS sequence"/>
</dbReference>
<dbReference type="PANTHER" id="PTHR11851">
    <property type="entry name" value="METALLOPROTEASE"/>
    <property type="match status" value="1"/>
</dbReference>
<dbReference type="AlphaFoldDB" id="A0A8X8GZU6"/>
<organism evidence="2 3">
    <name type="scientific">Fertoeibacter niger</name>
    <dbReference type="NCBI Taxonomy" id="2656921"/>
    <lineage>
        <taxon>Bacteria</taxon>
        <taxon>Pseudomonadati</taxon>
        <taxon>Pseudomonadota</taxon>
        <taxon>Alphaproteobacteria</taxon>
        <taxon>Rhodobacterales</taxon>
        <taxon>Paracoccaceae</taxon>
        <taxon>Fertoeibacter</taxon>
    </lineage>
</organism>
<dbReference type="EMBL" id="WHUT02000006">
    <property type="protein sequence ID" value="NUB44923.1"/>
    <property type="molecule type" value="Genomic_DNA"/>
</dbReference>
<evidence type="ECO:0000259" key="1">
    <source>
        <dbReference type="Pfam" id="PF05193"/>
    </source>
</evidence>
<gene>
    <name evidence="2" type="ORF">GEU84_011045</name>
</gene>
<reference evidence="2" key="1">
    <citation type="submission" date="2020-05" db="EMBL/GenBank/DDBJ databases">
        <title>Fertoebacter nigrum gen. nov., sp. nov., a new member of the family Rhodobacteraceae.</title>
        <authorList>
            <person name="Szuroczki S."/>
            <person name="Abbaszade G."/>
            <person name="Buni D."/>
            <person name="Schumann P."/>
            <person name="Toth E."/>
        </authorList>
    </citation>
    <scope>NUCLEOTIDE SEQUENCE</scope>
    <source>
        <strain evidence="2">RG-N-1a</strain>
    </source>
</reference>